<reference evidence="1 2" key="1">
    <citation type="submission" date="2020-08" db="EMBL/GenBank/DDBJ databases">
        <title>Genomic Encyclopedia of Type Strains, Phase IV (KMG-IV): sequencing the most valuable type-strain genomes for metagenomic binning, comparative biology and taxonomic classification.</title>
        <authorList>
            <person name="Goeker M."/>
        </authorList>
    </citation>
    <scope>NUCLEOTIDE SEQUENCE [LARGE SCALE GENOMIC DNA]</scope>
    <source>
        <strain evidence="1 2">DSM 15743</strain>
    </source>
</reference>
<dbReference type="AlphaFoldDB" id="A0A7W6IJ59"/>
<protein>
    <submittedName>
        <fullName evidence="1">Ketosteroid isomerase-like protein</fullName>
    </submittedName>
</protein>
<dbReference type="RefSeq" id="WP_027316088.1">
    <property type="nucleotide sequence ID" value="NZ_JACIDC010000018.1"/>
</dbReference>
<gene>
    <name evidence="1" type="ORF">GGR34_003741</name>
</gene>
<comment type="caution">
    <text evidence="1">The sequence shown here is derived from an EMBL/GenBank/DDBJ whole genome shotgun (WGS) entry which is preliminary data.</text>
</comment>
<name>A0A7W6IJ59_9HYPH</name>
<dbReference type="EMBL" id="JACIDC010000018">
    <property type="protein sequence ID" value="MBB4042056.1"/>
    <property type="molecule type" value="Genomic_DNA"/>
</dbReference>
<sequence length="77" mass="8566">MKRQDTITLPGRRRGKTAVTVEVLRRVREAVRQGFTVEAIHVEQDSVAVVVKDVFDRPSKAHVPMTPENPTTGEEAA</sequence>
<organism evidence="1 2">
    <name type="scientific">Microvirga flocculans</name>
    <dbReference type="NCBI Taxonomy" id="217168"/>
    <lineage>
        <taxon>Bacteria</taxon>
        <taxon>Pseudomonadati</taxon>
        <taxon>Pseudomonadota</taxon>
        <taxon>Alphaproteobacteria</taxon>
        <taxon>Hyphomicrobiales</taxon>
        <taxon>Methylobacteriaceae</taxon>
        <taxon>Microvirga</taxon>
    </lineage>
</organism>
<dbReference type="Proteomes" id="UP000519439">
    <property type="component" value="Unassembled WGS sequence"/>
</dbReference>
<keyword evidence="2" id="KW-1185">Reference proteome</keyword>
<keyword evidence="1" id="KW-0413">Isomerase</keyword>
<proteinExistence type="predicted"/>
<dbReference type="GO" id="GO:0016853">
    <property type="term" value="F:isomerase activity"/>
    <property type="evidence" value="ECO:0007669"/>
    <property type="project" value="UniProtKB-KW"/>
</dbReference>
<accession>A0A7W6IJ59</accession>
<evidence type="ECO:0000313" key="1">
    <source>
        <dbReference type="EMBL" id="MBB4042056.1"/>
    </source>
</evidence>
<evidence type="ECO:0000313" key="2">
    <source>
        <dbReference type="Proteomes" id="UP000519439"/>
    </source>
</evidence>